<organism evidence="2 3">
    <name type="scientific">Pristionchus mayeri</name>
    <dbReference type="NCBI Taxonomy" id="1317129"/>
    <lineage>
        <taxon>Eukaryota</taxon>
        <taxon>Metazoa</taxon>
        <taxon>Ecdysozoa</taxon>
        <taxon>Nematoda</taxon>
        <taxon>Chromadorea</taxon>
        <taxon>Rhabditida</taxon>
        <taxon>Rhabditina</taxon>
        <taxon>Diplogasteromorpha</taxon>
        <taxon>Diplogasteroidea</taxon>
        <taxon>Neodiplogasteridae</taxon>
        <taxon>Pristionchus</taxon>
    </lineage>
</organism>
<dbReference type="EMBL" id="BTRK01000003">
    <property type="protein sequence ID" value="GMR44391.1"/>
    <property type="molecule type" value="Genomic_DNA"/>
</dbReference>
<evidence type="ECO:0000313" key="3">
    <source>
        <dbReference type="Proteomes" id="UP001328107"/>
    </source>
</evidence>
<keyword evidence="3" id="KW-1185">Reference proteome</keyword>
<gene>
    <name evidence="2" type="ORF">PMAYCL1PPCAC_14586</name>
</gene>
<accession>A0AAN5CHI2</accession>
<dbReference type="Proteomes" id="UP001328107">
    <property type="component" value="Unassembled WGS sequence"/>
</dbReference>
<sequence length="143" mass="16311">ILGPDISVIRLENVHKHRILLSPNAGFVRAGDLKVRVRINATPKVELETTRLSAASIIQEDLLVASRALSSDVLRFDLRECTPFRVDRGEADDDAGRFSPEIEVAGLRWWRIKLADQAKELKEEREKNAKWEDNARLVRQENT</sequence>
<reference evidence="3" key="1">
    <citation type="submission" date="2022-10" db="EMBL/GenBank/DDBJ databases">
        <title>Genome assembly of Pristionchus species.</title>
        <authorList>
            <person name="Yoshida K."/>
            <person name="Sommer R.J."/>
        </authorList>
    </citation>
    <scope>NUCLEOTIDE SEQUENCE [LARGE SCALE GENOMIC DNA]</scope>
    <source>
        <strain evidence="3">RS5460</strain>
    </source>
</reference>
<feature type="region of interest" description="Disordered" evidence="1">
    <location>
        <begin position="123"/>
        <end position="143"/>
    </location>
</feature>
<name>A0AAN5CHI2_9BILA</name>
<evidence type="ECO:0000313" key="2">
    <source>
        <dbReference type="EMBL" id="GMR44391.1"/>
    </source>
</evidence>
<evidence type="ECO:0000256" key="1">
    <source>
        <dbReference type="SAM" id="MobiDB-lite"/>
    </source>
</evidence>
<comment type="caution">
    <text evidence="2">The sequence shown here is derived from an EMBL/GenBank/DDBJ whole genome shotgun (WGS) entry which is preliminary data.</text>
</comment>
<dbReference type="AlphaFoldDB" id="A0AAN5CHI2"/>
<proteinExistence type="predicted"/>
<feature type="non-terminal residue" evidence="2">
    <location>
        <position position="1"/>
    </location>
</feature>
<protein>
    <submittedName>
        <fullName evidence="2">Uncharacterized protein</fullName>
    </submittedName>
</protein>